<evidence type="ECO:0000256" key="1">
    <source>
        <dbReference type="SAM" id="MobiDB-lite"/>
    </source>
</evidence>
<sequence>MDLAWCPVCDKHIFVIENLYCSEACRKKDASTILNEKSCYEFPRCSSRKKPYQSPYNSLYNSPESSPVTSPKLYPIMTIMDYGFQSITISSLPSDLSLYGTISDSSIIKSRKDSSKKYL</sequence>
<gene>
    <name evidence="2" type="ORF">C1645_822351</name>
</gene>
<feature type="compositionally biased region" description="Polar residues" evidence="1">
    <location>
        <begin position="54"/>
        <end position="68"/>
    </location>
</feature>
<dbReference type="Proteomes" id="UP000265703">
    <property type="component" value="Unassembled WGS sequence"/>
</dbReference>
<dbReference type="EMBL" id="QKYT01000159">
    <property type="protein sequence ID" value="RIA91191.1"/>
    <property type="molecule type" value="Genomic_DNA"/>
</dbReference>
<name>A0A397T7U8_9GLOM</name>
<dbReference type="AlphaFoldDB" id="A0A397T7U8"/>
<accession>A0A397T7U8</accession>
<evidence type="ECO:0000313" key="2">
    <source>
        <dbReference type="EMBL" id="RIA91191.1"/>
    </source>
</evidence>
<feature type="region of interest" description="Disordered" evidence="1">
    <location>
        <begin position="45"/>
        <end position="68"/>
    </location>
</feature>
<protein>
    <submittedName>
        <fullName evidence="2">Uncharacterized protein</fullName>
    </submittedName>
</protein>
<reference evidence="2 3" key="1">
    <citation type="submission" date="2018-06" db="EMBL/GenBank/DDBJ databases">
        <title>Comparative genomics reveals the genomic features of Rhizophagus irregularis, R. cerebriforme, R. diaphanum and Gigaspora rosea, and their symbiotic lifestyle signature.</title>
        <authorList>
            <person name="Morin E."/>
            <person name="San Clemente H."/>
            <person name="Chen E.C.H."/>
            <person name="De La Providencia I."/>
            <person name="Hainaut M."/>
            <person name="Kuo A."/>
            <person name="Kohler A."/>
            <person name="Murat C."/>
            <person name="Tang N."/>
            <person name="Roy S."/>
            <person name="Loubradou J."/>
            <person name="Henrissat B."/>
            <person name="Grigoriev I.V."/>
            <person name="Corradi N."/>
            <person name="Roux C."/>
            <person name="Martin F.M."/>
        </authorList>
    </citation>
    <scope>NUCLEOTIDE SEQUENCE [LARGE SCALE GENOMIC DNA]</scope>
    <source>
        <strain evidence="2 3">DAOM 227022</strain>
    </source>
</reference>
<dbReference type="OrthoDB" id="3599883at2759"/>
<organism evidence="2 3">
    <name type="scientific">Glomus cerebriforme</name>
    <dbReference type="NCBI Taxonomy" id="658196"/>
    <lineage>
        <taxon>Eukaryota</taxon>
        <taxon>Fungi</taxon>
        <taxon>Fungi incertae sedis</taxon>
        <taxon>Mucoromycota</taxon>
        <taxon>Glomeromycotina</taxon>
        <taxon>Glomeromycetes</taxon>
        <taxon>Glomerales</taxon>
        <taxon>Glomeraceae</taxon>
        <taxon>Glomus</taxon>
    </lineage>
</organism>
<evidence type="ECO:0000313" key="3">
    <source>
        <dbReference type="Proteomes" id="UP000265703"/>
    </source>
</evidence>
<keyword evidence="3" id="KW-1185">Reference proteome</keyword>
<dbReference type="Pfam" id="PF12855">
    <property type="entry name" value="Ecl1"/>
    <property type="match status" value="1"/>
</dbReference>
<comment type="caution">
    <text evidence="2">The sequence shown here is derived from an EMBL/GenBank/DDBJ whole genome shotgun (WGS) entry which is preliminary data.</text>
</comment>
<proteinExistence type="predicted"/>
<dbReference type="InterPro" id="IPR024368">
    <property type="entry name" value="Ecl1/2/3"/>
</dbReference>